<evidence type="ECO:0000313" key="3">
    <source>
        <dbReference type="Proteomes" id="UP000575068"/>
    </source>
</evidence>
<name>A0A840HZ31_9SPHN</name>
<dbReference type="RefSeq" id="WP_184477137.1">
    <property type="nucleotide sequence ID" value="NZ_JACHOV010000014.1"/>
</dbReference>
<gene>
    <name evidence="2" type="ORF">HNQ99_003104</name>
</gene>
<dbReference type="EMBL" id="JACHOV010000014">
    <property type="protein sequence ID" value="MBB4642768.1"/>
    <property type="molecule type" value="Genomic_DNA"/>
</dbReference>
<proteinExistence type="predicted"/>
<keyword evidence="1" id="KW-1133">Transmembrane helix</keyword>
<reference evidence="2 3" key="1">
    <citation type="submission" date="2020-08" db="EMBL/GenBank/DDBJ databases">
        <title>Genomic Encyclopedia of Type Strains, Phase IV (KMG-IV): sequencing the most valuable type-strain genomes for metagenomic binning, comparative biology and taxonomic classification.</title>
        <authorList>
            <person name="Goeker M."/>
        </authorList>
    </citation>
    <scope>NUCLEOTIDE SEQUENCE [LARGE SCALE GENOMIC DNA]</scope>
    <source>
        <strain evidence="2 3">DSM 7465</strain>
    </source>
</reference>
<dbReference type="AlphaFoldDB" id="A0A840HZ31"/>
<sequence>MRRSLPIIAALVAAAWSVPGATQVASASAKASEITGKMVAAGAAFGTLALVIIGYFFMAGHGDRQTLALWAAGLAVVLCAGSITALLT</sequence>
<accession>A0A840HZ31</accession>
<keyword evidence="1" id="KW-0812">Transmembrane</keyword>
<feature type="transmembrane region" description="Helical" evidence="1">
    <location>
        <begin position="39"/>
        <end position="60"/>
    </location>
</feature>
<evidence type="ECO:0000313" key="2">
    <source>
        <dbReference type="EMBL" id="MBB4642768.1"/>
    </source>
</evidence>
<keyword evidence="1" id="KW-0472">Membrane</keyword>
<comment type="caution">
    <text evidence="2">The sequence shown here is derived from an EMBL/GenBank/DDBJ whole genome shotgun (WGS) entry which is preliminary data.</text>
</comment>
<evidence type="ECO:0008006" key="4">
    <source>
        <dbReference type="Google" id="ProtNLM"/>
    </source>
</evidence>
<protein>
    <recommendedName>
        <fullName evidence="4">TrbC/VirB2 family protein</fullName>
    </recommendedName>
</protein>
<keyword evidence="3" id="KW-1185">Reference proteome</keyword>
<organism evidence="2 3">
    <name type="scientific">Rhizorhapis suberifaciens</name>
    <name type="common">corky root of lettuce</name>
    <dbReference type="NCBI Taxonomy" id="13656"/>
    <lineage>
        <taxon>Bacteria</taxon>
        <taxon>Pseudomonadati</taxon>
        <taxon>Pseudomonadota</taxon>
        <taxon>Alphaproteobacteria</taxon>
        <taxon>Sphingomonadales</taxon>
        <taxon>Sphingomonadaceae</taxon>
        <taxon>Rhizorhapis</taxon>
    </lineage>
</organism>
<evidence type="ECO:0000256" key="1">
    <source>
        <dbReference type="SAM" id="Phobius"/>
    </source>
</evidence>
<dbReference type="Proteomes" id="UP000575068">
    <property type="component" value="Unassembled WGS sequence"/>
</dbReference>
<feature type="transmembrane region" description="Helical" evidence="1">
    <location>
        <begin position="67"/>
        <end position="87"/>
    </location>
</feature>